<dbReference type="Gene3D" id="2.170.150.80">
    <property type="entry name" value="NAC domain"/>
    <property type="match status" value="1"/>
</dbReference>
<comment type="caution">
    <text evidence="7">The sequence shown here is derived from an EMBL/GenBank/DDBJ whole genome shotgun (WGS) entry which is preliminary data.</text>
</comment>
<evidence type="ECO:0000256" key="1">
    <source>
        <dbReference type="ARBA" id="ARBA00023015"/>
    </source>
</evidence>
<dbReference type="AlphaFoldDB" id="A0A444YY88"/>
<keyword evidence="4" id="KW-0539">Nucleus</keyword>
<accession>A0A444YY88</accession>
<organism evidence="7 8">
    <name type="scientific">Arachis hypogaea</name>
    <name type="common">Peanut</name>
    <dbReference type="NCBI Taxonomy" id="3818"/>
    <lineage>
        <taxon>Eukaryota</taxon>
        <taxon>Viridiplantae</taxon>
        <taxon>Streptophyta</taxon>
        <taxon>Embryophyta</taxon>
        <taxon>Tracheophyta</taxon>
        <taxon>Spermatophyta</taxon>
        <taxon>Magnoliopsida</taxon>
        <taxon>eudicotyledons</taxon>
        <taxon>Gunneridae</taxon>
        <taxon>Pentapetalae</taxon>
        <taxon>rosids</taxon>
        <taxon>fabids</taxon>
        <taxon>Fabales</taxon>
        <taxon>Fabaceae</taxon>
        <taxon>Papilionoideae</taxon>
        <taxon>50 kb inversion clade</taxon>
        <taxon>dalbergioids sensu lato</taxon>
        <taxon>Dalbergieae</taxon>
        <taxon>Pterocarpus clade</taxon>
        <taxon>Arachis</taxon>
    </lineage>
</organism>
<dbReference type="PANTHER" id="PTHR31744">
    <property type="entry name" value="PROTEIN CUP-SHAPED COTYLEDON 2-RELATED"/>
    <property type="match status" value="1"/>
</dbReference>
<evidence type="ECO:0000256" key="5">
    <source>
        <dbReference type="SAM" id="MobiDB-lite"/>
    </source>
</evidence>
<name>A0A444YY88_ARAHY</name>
<proteinExistence type="predicted"/>
<keyword evidence="1" id="KW-0805">Transcription regulation</keyword>
<dbReference type="GO" id="GO:0006355">
    <property type="term" value="P:regulation of DNA-templated transcription"/>
    <property type="evidence" value="ECO:0007669"/>
    <property type="project" value="InterPro"/>
</dbReference>
<evidence type="ECO:0000259" key="6">
    <source>
        <dbReference type="PROSITE" id="PS51005"/>
    </source>
</evidence>
<evidence type="ECO:0000313" key="7">
    <source>
        <dbReference type="EMBL" id="RYR06905.1"/>
    </source>
</evidence>
<gene>
    <name evidence="7" type="ORF">Ahy_B05g074221</name>
</gene>
<sequence length="283" mass="32249">MVDRDSSEAHMSIAASSMFPGFKFCPTDGELISYYLRKKLDGDEDSVQIISELELCTFEPWDLPEKSFIKSNDEWFFFSRRGRKYPNSSQNKRATKSGYWKVTGKERQIESGQNVIGTRRTLVFHVGRVPKGERTEWIIHEYCINDKFQSSNQILWWFVGSRRTQNFIQMMILTKLHARVVVESQKGVTVQRSTCVPIQDKEVGCSSKRSNNSNSSPSITVQIESSNRVANEVNPKASSNESSDRVANEANPKASSNHSKVDEVDYYAEINLDDIINLDEPAL</sequence>
<evidence type="ECO:0000313" key="8">
    <source>
        <dbReference type="Proteomes" id="UP000289738"/>
    </source>
</evidence>
<evidence type="ECO:0000256" key="4">
    <source>
        <dbReference type="ARBA" id="ARBA00023242"/>
    </source>
</evidence>
<dbReference type="InterPro" id="IPR036093">
    <property type="entry name" value="NAC_dom_sf"/>
</dbReference>
<evidence type="ECO:0000256" key="2">
    <source>
        <dbReference type="ARBA" id="ARBA00023125"/>
    </source>
</evidence>
<keyword evidence="2" id="KW-0238">DNA-binding</keyword>
<reference evidence="7 8" key="1">
    <citation type="submission" date="2019-01" db="EMBL/GenBank/DDBJ databases">
        <title>Sequencing of cultivated peanut Arachis hypogaea provides insights into genome evolution and oil improvement.</title>
        <authorList>
            <person name="Chen X."/>
        </authorList>
    </citation>
    <scope>NUCLEOTIDE SEQUENCE [LARGE SCALE GENOMIC DNA]</scope>
    <source>
        <strain evidence="8">cv. Fuhuasheng</strain>
        <tissue evidence="7">Leaves</tissue>
    </source>
</reference>
<protein>
    <recommendedName>
        <fullName evidence="6">NAC domain-containing protein</fullName>
    </recommendedName>
</protein>
<dbReference type="GO" id="GO:0003677">
    <property type="term" value="F:DNA binding"/>
    <property type="evidence" value="ECO:0007669"/>
    <property type="project" value="UniProtKB-KW"/>
</dbReference>
<keyword evidence="3" id="KW-0804">Transcription</keyword>
<dbReference type="PANTHER" id="PTHR31744:SF210">
    <property type="entry name" value="NAC DOMAIN-CONTAINING PROTEIN 86-LIKE"/>
    <property type="match status" value="1"/>
</dbReference>
<dbReference type="EMBL" id="SDMP01000015">
    <property type="protein sequence ID" value="RYR06905.1"/>
    <property type="molecule type" value="Genomic_DNA"/>
</dbReference>
<evidence type="ECO:0000256" key="3">
    <source>
        <dbReference type="ARBA" id="ARBA00023163"/>
    </source>
</evidence>
<feature type="region of interest" description="Disordered" evidence="5">
    <location>
        <begin position="226"/>
        <end position="260"/>
    </location>
</feature>
<dbReference type="InterPro" id="IPR003441">
    <property type="entry name" value="NAC-dom"/>
</dbReference>
<dbReference type="STRING" id="3818.A0A444YY88"/>
<feature type="domain" description="NAC" evidence="6">
    <location>
        <begin position="18"/>
        <end position="175"/>
    </location>
</feature>
<dbReference type="Pfam" id="PF02365">
    <property type="entry name" value="NAM"/>
    <property type="match status" value="1"/>
</dbReference>
<dbReference type="Proteomes" id="UP000289738">
    <property type="component" value="Chromosome B05"/>
</dbReference>
<keyword evidence="8" id="KW-1185">Reference proteome</keyword>
<dbReference type="SUPFAM" id="SSF101941">
    <property type="entry name" value="NAC domain"/>
    <property type="match status" value="1"/>
</dbReference>
<dbReference type="PROSITE" id="PS51005">
    <property type="entry name" value="NAC"/>
    <property type="match status" value="1"/>
</dbReference>